<dbReference type="OrthoDB" id="10005335at2759"/>
<feature type="domain" description="RNA ligase" evidence="2">
    <location>
        <begin position="40"/>
        <end position="239"/>
    </location>
</feature>
<proteinExistence type="predicted"/>
<accession>A0A1D9QC67</accession>
<feature type="region of interest" description="Disordered" evidence="1">
    <location>
        <begin position="255"/>
        <end position="349"/>
    </location>
</feature>
<organism evidence="3 4">
    <name type="scientific">Sclerotinia sclerotiorum (strain ATCC 18683 / 1980 / Ss-1)</name>
    <name type="common">White mold</name>
    <name type="synonym">Whetzelinia sclerotiorum</name>
    <dbReference type="NCBI Taxonomy" id="665079"/>
    <lineage>
        <taxon>Eukaryota</taxon>
        <taxon>Fungi</taxon>
        <taxon>Dikarya</taxon>
        <taxon>Ascomycota</taxon>
        <taxon>Pezizomycotina</taxon>
        <taxon>Leotiomycetes</taxon>
        <taxon>Helotiales</taxon>
        <taxon>Sclerotiniaceae</taxon>
        <taxon>Sclerotinia</taxon>
    </lineage>
</organism>
<dbReference type="RefSeq" id="XP_001595734.1">
    <property type="nucleotide sequence ID" value="XM_001595684.1"/>
</dbReference>
<dbReference type="AlphaFoldDB" id="A0A1D9QC67"/>
<evidence type="ECO:0000313" key="4">
    <source>
        <dbReference type="Proteomes" id="UP000177798"/>
    </source>
</evidence>
<feature type="compositionally biased region" description="Polar residues" evidence="1">
    <location>
        <begin position="470"/>
        <end position="479"/>
    </location>
</feature>
<dbReference type="Pfam" id="PF09414">
    <property type="entry name" value="RNA_ligase"/>
    <property type="match status" value="1"/>
</dbReference>
<feature type="compositionally biased region" description="Polar residues" evidence="1">
    <location>
        <begin position="260"/>
        <end position="270"/>
    </location>
</feature>
<evidence type="ECO:0000313" key="3">
    <source>
        <dbReference type="EMBL" id="APA12545.1"/>
    </source>
</evidence>
<feature type="compositionally biased region" description="Polar residues" evidence="1">
    <location>
        <begin position="330"/>
        <end position="349"/>
    </location>
</feature>
<dbReference type="VEuPathDB" id="FungiDB:sscle_09g073150"/>
<dbReference type="EMBL" id="CP017822">
    <property type="protein sequence ID" value="APA12545.1"/>
    <property type="molecule type" value="Genomic_DNA"/>
</dbReference>
<protein>
    <recommendedName>
        <fullName evidence="2">RNA ligase domain-containing protein</fullName>
    </recommendedName>
</protein>
<dbReference type="Gene3D" id="3.30.470.30">
    <property type="entry name" value="DNA ligase/mRNA capping enzyme"/>
    <property type="match status" value="1"/>
</dbReference>
<dbReference type="InterPro" id="IPR021122">
    <property type="entry name" value="RNA_ligase_dom_REL/Rnl2"/>
</dbReference>
<evidence type="ECO:0000259" key="2">
    <source>
        <dbReference type="Pfam" id="PF09414"/>
    </source>
</evidence>
<sequence>METNKDTLYPKISAKPKNLMLEFSKYQKKTKGRQASSILVTGTVKLHGTHTDFLIHANDTIQFQTRNNENFTADMDTIGFMPFAQMLKPQILHLKKQIHARFSTLNPKAKLDDAHPLIIAGEFIGPKIQKDVAISALPRKCFVIISVSINNEWQPDEQYADIHNESVGVFNVSRGGFFHETITIKNPQPAFEKMQALADAVEKECPFAKSFGIIGLGEGIVWKPTVPLCHDAKYWLKLKGPISMGTAVAGPTARIPQRSGFVTPSFSKATPANGGAPSRATGNTTQHRGDFVVSASPPLKPAEASKGSPNHSDNMLSSQSPHSRHPLSEINPTLWKSKNVTVGTPRNSKPGQIIAPVALAPGKVNVAPSENSRPNQGARPALVLAGDENRSLESPKNMEGSISPGFKKAEGGALVSRKFTESTKSTQLTPEMIQQARSEIIDLIQTGGSVASSMTRYKVDELAPKISSAVESITSSPATSEGSSREPSESEDEIQAGWPLPLLFKRANDADPEDAKSTPLTLILEKFDEMSLKTFKPIHLPLKFKTVEIPVLAAARSFAYEVAWDRRLEQAWQFLCENQAPRDRNGIVVFLKWLYHDIAVEEKAEIEEMKIDRHFLKKEIEIIGREWYFEELLFKEHDWNFNTGAEL</sequence>
<name>A0A1D9QC67_SCLS1</name>
<dbReference type="OMA" id="VSINNEW"/>
<dbReference type="KEGG" id="ssl:SS1G_03823"/>
<dbReference type="Proteomes" id="UP000177798">
    <property type="component" value="Chromosome 9"/>
</dbReference>
<evidence type="ECO:0000256" key="1">
    <source>
        <dbReference type="SAM" id="MobiDB-lite"/>
    </source>
</evidence>
<feature type="compositionally biased region" description="Polar residues" evidence="1">
    <location>
        <begin position="307"/>
        <end position="321"/>
    </location>
</feature>
<feature type="region of interest" description="Disordered" evidence="1">
    <location>
        <begin position="470"/>
        <end position="493"/>
    </location>
</feature>
<reference evidence="4" key="1">
    <citation type="journal article" date="2017" name="Genome Biol. Evol.">
        <title>The complete genome sequence of the phytopathogenic fungus Sclerotinia sclerotiorum reveals insights into the genome architecture of broad host range pathogens.</title>
        <authorList>
            <person name="Derbyshire M."/>
            <person name="Denton-Giles M."/>
            <person name="Hegedus D."/>
            <person name="Seifbarghy S."/>
            <person name="Rollins J."/>
            <person name="van Kan J."/>
            <person name="Seidl M.F."/>
            <person name="Faino L."/>
            <person name="Mbengue M."/>
            <person name="Navaud O."/>
            <person name="Raffaele S."/>
            <person name="Hammond-Kosack K."/>
            <person name="Heard S."/>
            <person name="Oliver R."/>
        </authorList>
    </citation>
    <scope>NUCLEOTIDE SEQUENCE [LARGE SCALE GENOMIC DNA]</scope>
    <source>
        <strain evidence="4">ATCC 18683 / 1980 / Ss-1</strain>
    </source>
</reference>
<gene>
    <name evidence="3" type="ORF">sscle_09g073150</name>
</gene>